<evidence type="ECO:0000259" key="14">
    <source>
        <dbReference type="PROSITE" id="PS51746"/>
    </source>
</evidence>
<keyword evidence="5" id="KW-0904">Protein phosphatase</keyword>
<reference evidence="15 16" key="1">
    <citation type="submission" date="2018-09" db="EMBL/GenBank/DDBJ databases">
        <title>YIM PH21274 draft genome.</title>
        <authorList>
            <person name="Miao C."/>
        </authorList>
    </citation>
    <scope>NUCLEOTIDE SEQUENCE [LARGE SCALE GENOMIC DNA]</scope>
    <source>
        <strain evidence="15 16">YIM PH 21724</strain>
    </source>
</reference>
<evidence type="ECO:0000256" key="13">
    <source>
        <dbReference type="SAM" id="Phobius"/>
    </source>
</evidence>
<evidence type="ECO:0000256" key="2">
    <source>
        <dbReference type="ARBA" id="ARBA00013081"/>
    </source>
</evidence>
<keyword evidence="6" id="KW-0464">Manganese</keyword>
<dbReference type="PANTHER" id="PTHR47992">
    <property type="entry name" value="PROTEIN PHOSPHATASE"/>
    <property type="match status" value="1"/>
</dbReference>
<keyword evidence="4" id="KW-0378">Hydrolase</keyword>
<name>A0A3A4L3X7_9NOCA</name>
<dbReference type="PROSITE" id="PS51746">
    <property type="entry name" value="PPM_2"/>
    <property type="match status" value="1"/>
</dbReference>
<feature type="transmembrane region" description="Helical" evidence="13">
    <location>
        <begin position="299"/>
        <end position="318"/>
    </location>
</feature>
<keyword evidence="16" id="KW-1185">Reference proteome</keyword>
<evidence type="ECO:0000256" key="7">
    <source>
        <dbReference type="ARBA" id="ARBA00047761"/>
    </source>
</evidence>
<evidence type="ECO:0000256" key="1">
    <source>
        <dbReference type="ARBA" id="ARBA00001936"/>
    </source>
</evidence>
<feature type="compositionally biased region" description="Pro residues" evidence="12">
    <location>
        <begin position="429"/>
        <end position="464"/>
    </location>
</feature>
<dbReference type="Pfam" id="PF13672">
    <property type="entry name" value="PP2C_2"/>
    <property type="match status" value="1"/>
</dbReference>
<comment type="catalytic activity">
    <reaction evidence="7">
        <text>O-phospho-L-seryl-[protein] + H2O = L-seryl-[protein] + phosphate</text>
        <dbReference type="Rhea" id="RHEA:20629"/>
        <dbReference type="Rhea" id="RHEA-COMP:9863"/>
        <dbReference type="Rhea" id="RHEA-COMP:11604"/>
        <dbReference type="ChEBI" id="CHEBI:15377"/>
        <dbReference type="ChEBI" id="CHEBI:29999"/>
        <dbReference type="ChEBI" id="CHEBI:43474"/>
        <dbReference type="ChEBI" id="CHEBI:83421"/>
        <dbReference type="EC" id="3.1.3.16"/>
    </reaction>
</comment>
<feature type="domain" description="PPM-type phosphatase" evidence="14">
    <location>
        <begin position="6"/>
        <end position="235"/>
    </location>
</feature>
<dbReference type="InterPro" id="IPR015655">
    <property type="entry name" value="PP2C"/>
</dbReference>
<evidence type="ECO:0000256" key="9">
    <source>
        <dbReference type="ARBA" id="ARBA00071184"/>
    </source>
</evidence>
<evidence type="ECO:0000256" key="8">
    <source>
        <dbReference type="ARBA" id="ARBA00048336"/>
    </source>
</evidence>
<dbReference type="OrthoDB" id="9801841at2"/>
<accession>A0A3A4L3X7</accession>
<feature type="compositionally biased region" description="Pro residues" evidence="12">
    <location>
        <begin position="275"/>
        <end position="291"/>
    </location>
</feature>
<evidence type="ECO:0000256" key="3">
    <source>
        <dbReference type="ARBA" id="ARBA00022723"/>
    </source>
</evidence>
<dbReference type="Gene3D" id="3.60.40.10">
    <property type="entry name" value="PPM-type phosphatase domain"/>
    <property type="match status" value="1"/>
</dbReference>
<evidence type="ECO:0000313" key="15">
    <source>
        <dbReference type="EMBL" id="RJO77023.1"/>
    </source>
</evidence>
<dbReference type="RefSeq" id="WP_120040125.1">
    <property type="nucleotide sequence ID" value="NZ_QZFU01000016.1"/>
</dbReference>
<dbReference type="GO" id="GO:0046872">
    <property type="term" value="F:metal ion binding"/>
    <property type="evidence" value="ECO:0007669"/>
    <property type="project" value="UniProtKB-KW"/>
</dbReference>
<evidence type="ECO:0000256" key="11">
    <source>
        <dbReference type="ARBA" id="ARBA00079123"/>
    </source>
</evidence>
<feature type="region of interest" description="Disordered" evidence="12">
    <location>
        <begin position="248"/>
        <end position="293"/>
    </location>
</feature>
<evidence type="ECO:0000256" key="5">
    <source>
        <dbReference type="ARBA" id="ARBA00022912"/>
    </source>
</evidence>
<proteinExistence type="predicted"/>
<keyword evidence="13" id="KW-0812">Transmembrane</keyword>
<dbReference type="Proteomes" id="UP000266677">
    <property type="component" value="Unassembled WGS sequence"/>
</dbReference>
<organism evidence="15 16">
    <name type="scientific">Nocardia panacis</name>
    <dbReference type="NCBI Taxonomy" id="2340916"/>
    <lineage>
        <taxon>Bacteria</taxon>
        <taxon>Bacillati</taxon>
        <taxon>Actinomycetota</taxon>
        <taxon>Actinomycetes</taxon>
        <taxon>Mycobacteriales</taxon>
        <taxon>Nocardiaceae</taxon>
        <taxon>Nocardia</taxon>
    </lineage>
</organism>
<dbReference type="EMBL" id="QZFU01000016">
    <property type="protein sequence ID" value="RJO77023.1"/>
    <property type="molecule type" value="Genomic_DNA"/>
</dbReference>
<dbReference type="SMART" id="SM00331">
    <property type="entry name" value="PP2C_SIG"/>
    <property type="match status" value="1"/>
</dbReference>
<evidence type="ECO:0000256" key="12">
    <source>
        <dbReference type="SAM" id="MobiDB-lite"/>
    </source>
</evidence>
<feature type="compositionally biased region" description="Basic and acidic residues" evidence="12">
    <location>
        <begin position="382"/>
        <end position="393"/>
    </location>
</feature>
<evidence type="ECO:0000256" key="4">
    <source>
        <dbReference type="ARBA" id="ARBA00022801"/>
    </source>
</evidence>
<sequence>MTLVLRYAARSDRGLVRGNNEDSVYAGARLLALADGMGGHAAGEVASQLMIAALAHLDDDEPGDDLLGKLDAATRAGNAAIADQVEEEPELDGMGTTLTAILFAGKKLGLVHIGDSRAYLLRGAELAQITRDDTFVQSLVDEGRITPEQAHTHPQRSLIMRALTGNEIEPTLIMREARAGDRYLLCSDGLSDVVSDETIANTMREGGTDECADRLIELALRSGGPDNVTVVVADVIDLDYGQSHPIVAGAASGQDEDTPPPNTAAGRAAAMRPPRATPPRRPVAAPEPPEPGKSHRMRWILLGVALVIAVAVGLLVGYKTIRSYYYVGADNGQVVILRGLPGSVLGYSIHDVDIVGCVTRGGDISLVEPGSLPQTCKALKQSDLKQTGRDQVDKGLPPGSLDQAKDSMRALSRELLPPCLSRESAPQPGVVPPPANNPAPPPANNGAPPQAPGAPPAEPAPNPAPADQKPPARQEPAPPAPASNPQTPGENCRVTD</sequence>
<dbReference type="SMART" id="SM00332">
    <property type="entry name" value="PP2Cc"/>
    <property type="match status" value="1"/>
</dbReference>
<dbReference type="SUPFAM" id="SSF81606">
    <property type="entry name" value="PP2C-like"/>
    <property type="match status" value="1"/>
</dbReference>
<dbReference type="InterPro" id="IPR001932">
    <property type="entry name" value="PPM-type_phosphatase-like_dom"/>
</dbReference>
<comment type="caution">
    <text evidence="15">The sequence shown here is derived from an EMBL/GenBank/DDBJ whole genome shotgun (WGS) entry which is preliminary data.</text>
</comment>
<comment type="catalytic activity">
    <reaction evidence="8">
        <text>O-phospho-L-threonyl-[protein] + H2O = L-threonyl-[protein] + phosphate</text>
        <dbReference type="Rhea" id="RHEA:47004"/>
        <dbReference type="Rhea" id="RHEA-COMP:11060"/>
        <dbReference type="Rhea" id="RHEA-COMP:11605"/>
        <dbReference type="ChEBI" id="CHEBI:15377"/>
        <dbReference type="ChEBI" id="CHEBI:30013"/>
        <dbReference type="ChEBI" id="CHEBI:43474"/>
        <dbReference type="ChEBI" id="CHEBI:61977"/>
        <dbReference type="EC" id="3.1.3.16"/>
    </reaction>
</comment>
<feature type="region of interest" description="Disordered" evidence="12">
    <location>
        <begin position="382"/>
        <end position="403"/>
    </location>
</feature>
<dbReference type="GO" id="GO:0004722">
    <property type="term" value="F:protein serine/threonine phosphatase activity"/>
    <property type="evidence" value="ECO:0007669"/>
    <property type="project" value="UniProtKB-EC"/>
</dbReference>
<evidence type="ECO:0000313" key="16">
    <source>
        <dbReference type="Proteomes" id="UP000266677"/>
    </source>
</evidence>
<feature type="compositionally biased region" description="Low complexity" evidence="12">
    <location>
        <begin position="263"/>
        <end position="274"/>
    </location>
</feature>
<dbReference type="CDD" id="cd00143">
    <property type="entry name" value="PP2Cc"/>
    <property type="match status" value="1"/>
</dbReference>
<protein>
    <recommendedName>
        <fullName evidence="9">Serine/threonine protein phosphatase PstP</fullName>
        <ecNumber evidence="2">3.1.3.16</ecNumber>
    </recommendedName>
    <alternativeName>
        <fullName evidence="11">Mycobacterial Ser/Thr phosphatase</fullName>
    </alternativeName>
    <alternativeName>
        <fullName evidence="10">PP2C-family Ser/Thr phosphatase</fullName>
    </alternativeName>
</protein>
<gene>
    <name evidence="15" type="ORF">D5S18_12595</name>
</gene>
<evidence type="ECO:0000256" key="10">
    <source>
        <dbReference type="ARBA" id="ARBA00077741"/>
    </source>
</evidence>
<dbReference type="EC" id="3.1.3.16" evidence="2"/>
<keyword evidence="13" id="KW-0472">Membrane</keyword>
<evidence type="ECO:0000256" key="6">
    <source>
        <dbReference type="ARBA" id="ARBA00023211"/>
    </source>
</evidence>
<dbReference type="FunFam" id="3.60.40.10:FF:000002">
    <property type="entry name" value="Serine/threonine phosphatase stp"/>
    <property type="match status" value="1"/>
</dbReference>
<comment type="cofactor">
    <cofactor evidence="1">
        <name>Mn(2+)</name>
        <dbReference type="ChEBI" id="CHEBI:29035"/>
    </cofactor>
</comment>
<dbReference type="InterPro" id="IPR036457">
    <property type="entry name" value="PPM-type-like_dom_sf"/>
</dbReference>
<dbReference type="AlphaFoldDB" id="A0A3A4L3X7"/>
<keyword evidence="13" id="KW-1133">Transmembrane helix</keyword>
<keyword evidence="3" id="KW-0479">Metal-binding</keyword>
<feature type="region of interest" description="Disordered" evidence="12">
    <location>
        <begin position="419"/>
        <end position="496"/>
    </location>
</feature>